<evidence type="ECO:0000259" key="2">
    <source>
        <dbReference type="PROSITE" id="PS51762"/>
    </source>
</evidence>
<gene>
    <name evidence="3" type="ORF">PoB_005650300</name>
</gene>
<feature type="domain" description="GH16" evidence="2">
    <location>
        <begin position="161"/>
        <end position="413"/>
    </location>
</feature>
<comment type="caution">
    <text evidence="3">The sequence shown here is derived from an EMBL/GenBank/DDBJ whole genome shotgun (WGS) entry which is preliminary data.</text>
</comment>
<organism evidence="3 4">
    <name type="scientific">Plakobranchus ocellatus</name>
    <dbReference type="NCBI Taxonomy" id="259542"/>
    <lineage>
        <taxon>Eukaryota</taxon>
        <taxon>Metazoa</taxon>
        <taxon>Spiralia</taxon>
        <taxon>Lophotrochozoa</taxon>
        <taxon>Mollusca</taxon>
        <taxon>Gastropoda</taxon>
        <taxon>Heterobranchia</taxon>
        <taxon>Euthyneura</taxon>
        <taxon>Panpulmonata</taxon>
        <taxon>Sacoglossa</taxon>
        <taxon>Placobranchoidea</taxon>
        <taxon>Plakobranchidae</taxon>
        <taxon>Plakobranchus</taxon>
    </lineage>
</organism>
<dbReference type="Pfam" id="PF00722">
    <property type="entry name" value="Glyco_hydro_16"/>
    <property type="match status" value="1"/>
</dbReference>
<evidence type="ECO:0000313" key="4">
    <source>
        <dbReference type="Proteomes" id="UP000735302"/>
    </source>
</evidence>
<reference evidence="3 4" key="1">
    <citation type="journal article" date="2021" name="Elife">
        <title>Chloroplast acquisition without the gene transfer in kleptoplastic sea slugs, Plakobranchus ocellatus.</title>
        <authorList>
            <person name="Maeda T."/>
            <person name="Takahashi S."/>
            <person name="Yoshida T."/>
            <person name="Shimamura S."/>
            <person name="Takaki Y."/>
            <person name="Nagai Y."/>
            <person name="Toyoda A."/>
            <person name="Suzuki Y."/>
            <person name="Arimoto A."/>
            <person name="Ishii H."/>
            <person name="Satoh N."/>
            <person name="Nishiyama T."/>
            <person name="Hasebe M."/>
            <person name="Maruyama T."/>
            <person name="Minagawa J."/>
            <person name="Obokata J."/>
            <person name="Shigenobu S."/>
        </authorList>
    </citation>
    <scope>NUCLEOTIDE SEQUENCE [LARGE SCALE GENOMIC DNA]</scope>
</reference>
<dbReference type="AlphaFoldDB" id="A0AAV4CG77"/>
<dbReference type="InterPro" id="IPR000757">
    <property type="entry name" value="Beta-glucanase-like"/>
</dbReference>
<protein>
    <recommendedName>
        <fullName evidence="2">GH16 domain-containing protein</fullName>
    </recommendedName>
</protein>
<dbReference type="InterPro" id="IPR013320">
    <property type="entry name" value="ConA-like_dom_sf"/>
</dbReference>
<dbReference type="Gene3D" id="2.60.120.200">
    <property type="match status" value="1"/>
</dbReference>
<sequence length="413" mass="46202">MVVHVCSRQGARHEWRIMVVHVCSMSVPDKVPCLSGGSWLSMSVPDKVPGMSGGAWFLMSIPDKVPCLSGGSWLSMSIPDKVPGMSGGSWLSMSVPDKVRGMGGGAWFPMSVPDKVPGLSGGSWLSMSAPEQAPKVEEEENACVSREFQAYVPDKRVLFIRDGKLYIKPMLTVDHPDFTEQSLSAGKIDLVALYGKCHMFWNKYGCVRFGQKSFVPPIMSARLHSVAAVKYGIFEVRAIIPLGDWLWPALWLRPRNSPYGSWPGDGEIDVMESRGNKGSWNVDMVRSTVHWGTSIRDRTRAGGTKRGATWHSQFHIYKVEWTPDHIATYVDSHRIMYLEAGTSMYDRGKFSGPNIWASGSKIAPFDQEFYFIMNVAVGGISGYFPDSPRRWNKPWRNNSPNPAKDFWDGRKWP</sequence>
<evidence type="ECO:0000313" key="3">
    <source>
        <dbReference type="EMBL" id="GFO29998.1"/>
    </source>
</evidence>
<dbReference type="GO" id="GO:0004553">
    <property type="term" value="F:hydrolase activity, hydrolyzing O-glycosyl compounds"/>
    <property type="evidence" value="ECO:0007669"/>
    <property type="project" value="InterPro"/>
</dbReference>
<proteinExistence type="inferred from homology"/>
<keyword evidence="4" id="KW-1185">Reference proteome</keyword>
<dbReference type="SUPFAM" id="SSF49899">
    <property type="entry name" value="Concanavalin A-like lectins/glucanases"/>
    <property type="match status" value="1"/>
</dbReference>
<dbReference type="Proteomes" id="UP000735302">
    <property type="component" value="Unassembled WGS sequence"/>
</dbReference>
<dbReference type="InterPro" id="IPR050546">
    <property type="entry name" value="Glycosyl_Hydrlase_16"/>
</dbReference>
<dbReference type="PANTHER" id="PTHR10963:SF55">
    <property type="entry name" value="GLYCOSIDE HYDROLASE FAMILY 16 PROTEIN"/>
    <property type="match status" value="1"/>
</dbReference>
<accession>A0AAV4CG77</accession>
<dbReference type="PANTHER" id="PTHR10963">
    <property type="entry name" value="GLYCOSYL HYDROLASE-RELATED"/>
    <property type="match status" value="1"/>
</dbReference>
<dbReference type="EMBL" id="BLXT01006199">
    <property type="protein sequence ID" value="GFO29998.1"/>
    <property type="molecule type" value="Genomic_DNA"/>
</dbReference>
<dbReference type="GO" id="GO:0005975">
    <property type="term" value="P:carbohydrate metabolic process"/>
    <property type="evidence" value="ECO:0007669"/>
    <property type="project" value="InterPro"/>
</dbReference>
<dbReference type="PROSITE" id="PS51762">
    <property type="entry name" value="GH16_2"/>
    <property type="match status" value="1"/>
</dbReference>
<evidence type="ECO:0000256" key="1">
    <source>
        <dbReference type="ARBA" id="ARBA00006865"/>
    </source>
</evidence>
<comment type="similarity">
    <text evidence="1">Belongs to the glycosyl hydrolase 16 family.</text>
</comment>
<name>A0AAV4CG77_9GAST</name>